<organism evidence="3 4">
    <name type="scientific">Saliterribacillus persicus</name>
    <dbReference type="NCBI Taxonomy" id="930114"/>
    <lineage>
        <taxon>Bacteria</taxon>
        <taxon>Bacillati</taxon>
        <taxon>Bacillota</taxon>
        <taxon>Bacilli</taxon>
        <taxon>Bacillales</taxon>
        <taxon>Bacillaceae</taxon>
        <taxon>Saliterribacillus</taxon>
    </lineage>
</organism>
<feature type="chain" id="PRO_5039672959" evidence="2">
    <location>
        <begin position="21"/>
        <end position="189"/>
    </location>
</feature>
<feature type="region of interest" description="Disordered" evidence="1">
    <location>
        <begin position="23"/>
        <end position="51"/>
    </location>
</feature>
<dbReference type="AlphaFoldDB" id="A0A368XXP5"/>
<evidence type="ECO:0000313" key="4">
    <source>
        <dbReference type="Proteomes" id="UP000252585"/>
    </source>
</evidence>
<dbReference type="OrthoDB" id="2111555at2"/>
<dbReference type="EMBL" id="QPJJ01000005">
    <property type="protein sequence ID" value="RCW71906.1"/>
    <property type="molecule type" value="Genomic_DNA"/>
</dbReference>
<dbReference type="PROSITE" id="PS51257">
    <property type="entry name" value="PROKAR_LIPOPROTEIN"/>
    <property type="match status" value="1"/>
</dbReference>
<name>A0A368XXP5_9BACI</name>
<evidence type="ECO:0000313" key="3">
    <source>
        <dbReference type="EMBL" id="RCW71906.1"/>
    </source>
</evidence>
<dbReference type="RefSeq" id="WP_114352468.1">
    <property type="nucleotide sequence ID" value="NZ_QPJJ01000005.1"/>
</dbReference>
<keyword evidence="4" id="KW-1185">Reference proteome</keyword>
<evidence type="ECO:0000256" key="1">
    <source>
        <dbReference type="SAM" id="MobiDB-lite"/>
    </source>
</evidence>
<feature type="signal peptide" evidence="2">
    <location>
        <begin position="1"/>
        <end position="20"/>
    </location>
</feature>
<dbReference type="Proteomes" id="UP000252585">
    <property type="component" value="Unassembled WGS sequence"/>
</dbReference>
<feature type="compositionally biased region" description="Acidic residues" evidence="1">
    <location>
        <begin position="23"/>
        <end position="47"/>
    </location>
</feature>
<sequence length="189" mass="20228">MKLKLFLIGFLVIGLLVACGSDEEESEEQTDNNASEAEETETEEETDAVSTASIVTTGEEFSAAVGEDGTWIIATLNDVTVEEDLVVAGQFHNQDDPEADIYRKIALYEQDDDRNITASFTVEVPTLTIQSENTLIQGGTVKGDVVVEANGFTLHETATIDGNLTFANADAETNATVDGEVTGEVATEE</sequence>
<comment type="caution">
    <text evidence="3">The sequence shown here is derived from an EMBL/GenBank/DDBJ whole genome shotgun (WGS) entry which is preliminary data.</text>
</comment>
<gene>
    <name evidence="3" type="ORF">DFR57_10589</name>
</gene>
<proteinExistence type="predicted"/>
<accession>A0A368XXP5</accession>
<keyword evidence="2" id="KW-0732">Signal</keyword>
<evidence type="ECO:0000256" key="2">
    <source>
        <dbReference type="SAM" id="SignalP"/>
    </source>
</evidence>
<reference evidence="3 4" key="1">
    <citation type="submission" date="2018-07" db="EMBL/GenBank/DDBJ databases">
        <title>Genomic Encyclopedia of Type Strains, Phase IV (KMG-IV): sequencing the most valuable type-strain genomes for metagenomic binning, comparative biology and taxonomic classification.</title>
        <authorList>
            <person name="Goeker M."/>
        </authorList>
    </citation>
    <scope>NUCLEOTIDE SEQUENCE [LARGE SCALE GENOMIC DNA]</scope>
    <source>
        <strain evidence="3 4">DSM 27696</strain>
    </source>
</reference>
<protein>
    <submittedName>
        <fullName evidence="3">Polymer-forming protein</fullName>
    </submittedName>
</protein>